<proteinExistence type="predicted"/>
<dbReference type="AlphaFoldDB" id="A0A7Z7J2X4"/>
<dbReference type="EMBL" id="OCZC01000069">
    <property type="protein sequence ID" value="SOO25027.1"/>
    <property type="molecule type" value="Genomic_DNA"/>
</dbReference>
<protein>
    <submittedName>
        <fullName evidence="1">Uncharacterized protein</fullName>
    </submittedName>
</protein>
<evidence type="ECO:0000313" key="2">
    <source>
        <dbReference type="Proteomes" id="UP000234345"/>
    </source>
</evidence>
<sequence length="39" mass="4313">MDVHTGMCVALTDVGRLAWSSMRRSRQPSDSSGEVYAVR</sequence>
<comment type="caution">
    <text evidence="1">The sequence shown here is derived from an EMBL/GenBank/DDBJ whole genome shotgun (WGS) entry which is preliminary data.</text>
</comment>
<name>A0A7Z7J2X4_XANCH</name>
<organism evidence="1 2">
    <name type="scientific">Xanthomonas campestris pv. phaseoli</name>
    <dbReference type="NCBI Taxonomy" id="317013"/>
    <lineage>
        <taxon>Bacteria</taxon>
        <taxon>Pseudomonadati</taxon>
        <taxon>Pseudomonadota</taxon>
        <taxon>Gammaproteobacteria</taxon>
        <taxon>Lysobacterales</taxon>
        <taxon>Lysobacteraceae</taxon>
        <taxon>Xanthomonas</taxon>
    </lineage>
</organism>
<evidence type="ECO:0000313" key="1">
    <source>
        <dbReference type="EMBL" id="SOO25027.1"/>
    </source>
</evidence>
<accession>A0A7Z7J2X4</accession>
<reference evidence="1 2" key="1">
    <citation type="submission" date="2017-10" db="EMBL/GenBank/DDBJ databases">
        <authorList>
            <person name="Regsiter A."/>
            <person name="William W."/>
        </authorList>
    </citation>
    <scope>NUCLEOTIDE SEQUENCE [LARGE SCALE GENOMIC DNA]</scope>
    <source>
        <strain evidence="1 2">CFBP6991</strain>
    </source>
</reference>
<gene>
    <name evidence="1" type="ORF">XFF6991_420244</name>
</gene>
<dbReference type="Proteomes" id="UP000234345">
    <property type="component" value="Unassembled WGS sequence"/>
</dbReference>